<keyword evidence="1" id="KW-0732">Signal</keyword>
<evidence type="ECO:0000313" key="3">
    <source>
        <dbReference type="Proteomes" id="UP000481153"/>
    </source>
</evidence>
<sequence length="164" mass="16646">MFGFPTVVLALYLSAAFAADINTTATNATPSITFPSTVPSPLITPLPTTFPSTDSQPEPLLVPTNASTANATNATARSDTICPHVNVEDDAAFCVSGSICRGNGNTPAGAACPQVGSIAVAYCNPTAKSYNHATELCIAPVSAVCQQLVATGAWGCVWPPSSSV</sequence>
<organism evidence="2 3">
    <name type="scientific">Aphanomyces euteiches</name>
    <dbReference type="NCBI Taxonomy" id="100861"/>
    <lineage>
        <taxon>Eukaryota</taxon>
        <taxon>Sar</taxon>
        <taxon>Stramenopiles</taxon>
        <taxon>Oomycota</taxon>
        <taxon>Saprolegniomycetes</taxon>
        <taxon>Saprolegniales</taxon>
        <taxon>Verrucalvaceae</taxon>
        <taxon>Aphanomyces</taxon>
    </lineage>
</organism>
<evidence type="ECO:0000313" key="2">
    <source>
        <dbReference type="EMBL" id="KAF0727177.1"/>
    </source>
</evidence>
<feature type="chain" id="PRO_5026292659" evidence="1">
    <location>
        <begin position="19"/>
        <end position="164"/>
    </location>
</feature>
<feature type="signal peptide" evidence="1">
    <location>
        <begin position="1"/>
        <end position="18"/>
    </location>
</feature>
<name>A0A6G0WIY8_9STRA</name>
<keyword evidence="3" id="KW-1185">Reference proteome</keyword>
<dbReference type="Proteomes" id="UP000481153">
    <property type="component" value="Unassembled WGS sequence"/>
</dbReference>
<proteinExistence type="predicted"/>
<protein>
    <submittedName>
        <fullName evidence="2">Uncharacterized protein</fullName>
    </submittedName>
</protein>
<evidence type="ECO:0000256" key="1">
    <source>
        <dbReference type="SAM" id="SignalP"/>
    </source>
</evidence>
<dbReference type="AlphaFoldDB" id="A0A6G0WIY8"/>
<dbReference type="OrthoDB" id="102553at2759"/>
<reference evidence="2 3" key="1">
    <citation type="submission" date="2019-07" db="EMBL/GenBank/DDBJ databases">
        <title>Genomics analysis of Aphanomyces spp. identifies a new class of oomycete effector associated with host adaptation.</title>
        <authorList>
            <person name="Gaulin E."/>
        </authorList>
    </citation>
    <scope>NUCLEOTIDE SEQUENCE [LARGE SCALE GENOMIC DNA]</scope>
    <source>
        <strain evidence="2 3">ATCC 201684</strain>
    </source>
</reference>
<accession>A0A6G0WIY8</accession>
<dbReference type="EMBL" id="VJMJ01000200">
    <property type="protein sequence ID" value="KAF0727177.1"/>
    <property type="molecule type" value="Genomic_DNA"/>
</dbReference>
<dbReference type="VEuPathDB" id="FungiDB:AeMF1_011246"/>
<gene>
    <name evidence="2" type="ORF">Ae201684_014708</name>
</gene>
<comment type="caution">
    <text evidence="2">The sequence shown here is derived from an EMBL/GenBank/DDBJ whole genome shotgun (WGS) entry which is preliminary data.</text>
</comment>